<dbReference type="InterPro" id="IPR048324">
    <property type="entry name" value="ZSWIM1-3_RNaseH-like"/>
</dbReference>
<dbReference type="OrthoDB" id="10031901at2759"/>
<gene>
    <name evidence="2" type="ORF">g.158532</name>
</gene>
<name>A0A2S2QF98_9HEMI</name>
<evidence type="ECO:0000259" key="1">
    <source>
        <dbReference type="Pfam" id="PF21056"/>
    </source>
</evidence>
<sequence>MMAKGDKSPILYYKQQGESGNYDLCFSKDDFCLIIMTQFQSELFLKFGNDKICIDGTHGLNGYNFQLYSLVVVDEYGNGFPVAFCFSNKSDTALFKHYFQCIKNAIGNITAAVFMSDDEPAFYNAWSEIMGLCS</sequence>
<reference evidence="2" key="1">
    <citation type="submission" date="2018-04" db="EMBL/GenBank/DDBJ databases">
        <title>Transcriptome assembly of Sipha flava.</title>
        <authorList>
            <person name="Scully E.D."/>
            <person name="Geib S.M."/>
            <person name="Palmer N.A."/>
            <person name="Koch K."/>
            <person name="Bradshaw J."/>
            <person name="Heng-Moss T."/>
            <person name="Sarath G."/>
        </authorList>
    </citation>
    <scope>NUCLEOTIDE SEQUENCE</scope>
</reference>
<dbReference type="Pfam" id="PF21056">
    <property type="entry name" value="ZSWIM1-3_RNaseH-like"/>
    <property type="match status" value="1"/>
</dbReference>
<proteinExistence type="predicted"/>
<feature type="domain" description="ZSWIM1/3 RNaseH-like" evidence="1">
    <location>
        <begin position="32"/>
        <end position="117"/>
    </location>
</feature>
<dbReference type="AlphaFoldDB" id="A0A2S2QF98"/>
<organism evidence="2">
    <name type="scientific">Sipha flava</name>
    <name type="common">yellow sugarcane aphid</name>
    <dbReference type="NCBI Taxonomy" id="143950"/>
    <lineage>
        <taxon>Eukaryota</taxon>
        <taxon>Metazoa</taxon>
        <taxon>Ecdysozoa</taxon>
        <taxon>Arthropoda</taxon>
        <taxon>Hexapoda</taxon>
        <taxon>Insecta</taxon>
        <taxon>Pterygota</taxon>
        <taxon>Neoptera</taxon>
        <taxon>Paraneoptera</taxon>
        <taxon>Hemiptera</taxon>
        <taxon>Sternorrhyncha</taxon>
        <taxon>Aphidomorpha</taxon>
        <taxon>Aphidoidea</taxon>
        <taxon>Aphididae</taxon>
        <taxon>Sipha</taxon>
    </lineage>
</organism>
<accession>A0A2S2QF98</accession>
<dbReference type="EMBL" id="GGMS01007191">
    <property type="protein sequence ID" value="MBY76394.1"/>
    <property type="molecule type" value="Transcribed_RNA"/>
</dbReference>
<evidence type="ECO:0000313" key="2">
    <source>
        <dbReference type="EMBL" id="MBY76394.1"/>
    </source>
</evidence>
<protein>
    <recommendedName>
        <fullName evidence="1">ZSWIM1/3 RNaseH-like domain-containing protein</fullName>
    </recommendedName>
</protein>